<dbReference type="PANTHER" id="PTHR11895">
    <property type="entry name" value="TRANSAMIDASE"/>
    <property type="match status" value="1"/>
</dbReference>
<evidence type="ECO:0000313" key="5">
    <source>
        <dbReference type="Proteomes" id="UP000433050"/>
    </source>
</evidence>
<gene>
    <name evidence="4" type="primary">amiD_2</name>
    <name evidence="4" type="ORF">STARVERO_04359</name>
</gene>
<evidence type="ECO:0000259" key="3">
    <source>
        <dbReference type="Pfam" id="PF01425"/>
    </source>
</evidence>
<dbReference type="InterPro" id="IPR023631">
    <property type="entry name" value="Amidase_dom"/>
</dbReference>
<dbReference type="AlphaFoldDB" id="A0A5S9R5S8"/>
<dbReference type="EMBL" id="CACSAS010000003">
    <property type="protein sequence ID" value="CAA0128684.1"/>
    <property type="molecule type" value="Genomic_DNA"/>
</dbReference>
<evidence type="ECO:0000256" key="1">
    <source>
        <dbReference type="ARBA" id="ARBA00009199"/>
    </source>
</evidence>
<dbReference type="InterPro" id="IPR036928">
    <property type="entry name" value="AS_sf"/>
</dbReference>
<organism evidence="4 5">
    <name type="scientific">Starkeya nomas</name>
    <dbReference type="NCBI Taxonomy" id="2666134"/>
    <lineage>
        <taxon>Bacteria</taxon>
        <taxon>Pseudomonadati</taxon>
        <taxon>Pseudomonadota</taxon>
        <taxon>Alphaproteobacteria</taxon>
        <taxon>Hyphomicrobiales</taxon>
        <taxon>Xanthobacteraceae</taxon>
        <taxon>Starkeya</taxon>
    </lineage>
</organism>
<reference evidence="4 5" key="1">
    <citation type="submission" date="2019-12" db="EMBL/GenBank/DDBJ databases">
        <authorList>
            <person name="Reyes-Prieto M."/>
        </authorList>
    </citation>
    <scope>NUCLEOTIDE SEQUENCE [LARGE SCALE GENOMIC DNA]</scope>
    <source>
        <strain evidence="4">HF14-78462</strain>
    </source>
</reference>
<dbReference type="InterPro" id="IPR000120">
    <property type="entry name" value="Amidase"/>
</dbReference>
<feature type="domain" description="Amidase" evidence="3">
    <location>
        <begin position="51"/>
        <end position="396"/>
    </location>
</feature>
<accession>A0A5S9R5S8</accession>
<keyword evidence="4" id="KW-0378">Hydrolase</keyword>
<comment type="similarity">
    <text evidence="1">Belongs to the amidase family.</text>
</comment>
<sequence>MLAGLSDGGMTPAENWFAARDAVRAGDRFGAFVHVPEFPPADYAEMGPLNAERPLAGLPVAVKDLFDTADMPTAYGSASYAGHRPVRDAAIVAELRALGAFVLGKTATTEFATWPPTTSVNPHDPTHTPGGSSAGSAIAVAAGLAPVALGTQTLGSVIRPASYCGVVGFKPSFGRLSRAGIKPLADSLDTVGLFARSVTDVELVYRALVPGPDRAYPLTGRLGFLRGPYWGEADTDAQVAMESGVARLRAAGLVVEDVHWPELAEASKLCRRVHDYELGRNLFADWRDWGHLIHPSLREGIAHARTLPPEQHAEAMLGLEDLRRRFRALFLSYDAIICLAATGQAPRGLESTGNSIMNAGWTALHVPCLTLPTLAGRDGLPIGMQLVAHRYEEHRLFAVGALIERCLAGIGNS</sequence>
<dbReference type="SUPFAM" id="SSF75304">
    <property type="entry name" value="Amidase signature (AS) enzymes"/>
    <property type="match status" value="1"/>
</dbReference>
<keyword evidence="5" id="KW-1185">Reference proteome</keyword>
<dbReference type="PANTHER" id="PTHR11895:SF151">
    <property type="entry name" value="GLUTAMYL-TRNA(GLN) AMIDOTRANSFERASE SUBUNIT A"/>
    <property type="match status" value="1"/>
</dbReference>
<dbReference type="Pfam" id="PF01425">
    <property type="entry name" value="Amidase"/>
    <property type="match status" value="1"/>
</dbReference>
<dbReference type="EC" id="3.5.1.4" evidence="4"/>
<dbReference type="Proteomes" id="UP000433050">
    <property type="component" value="Unassembled WGS sequence"/>
</dbReference>
<proteinExistence type="inferred from homology"/>
<dbReference type="GO" id="GO:0004040">
    <property type="term" value="F:amidase activity"/>
    <property type="evidence" value="ECO:0007669"/>
    <property type="project" value="UniProtKB-EC"/>
</dbReference>
<evidence type="ECO:0000313" key="4">
    <source>
        <dbReference type="EMBL" id="CAA0128684.1"/>
    </source>
</evidence>
<name>A0A5S9R5S8_9HYPH</name>
<protein>
    <submittedName>
        <fullName evidence="4">Amidase AmiD</fullName>
        <ecNumber evidence="4">3.5.1.4</ecNumber>
    </submittedName>
</protein>
<feature type="region of interest" description="Disordered" evidence="2">
    <location>
        <begin position="113"/>
        <end position="133"/>
    </location>
</feature>
<dbReference type="Gene3D" id="3.90.1300.10">
    <property type="entry name" value="Amidase signature (AS) domain"/>
    <property type="match status" value="1"/>
</dbReference>
<evidence type="ECO:0000256" key="2">
    <source>
        <dbReference type="SAM" id="MobiDB-lite"/>
    </source>
</evidence>